<dbReference type="EMBL" id="QKKF02019844">
    <property type="protein sequence ID" value="RZF39632.1"/>
    <property type="molecule type" value="Genomic_DNA"/>
</dbReference>
<keyword evidence="2" id="KW-0472">Membrane</keyword>
<evidence type="ECO:0000256" key="2">
    <source>
        <dbReference type="SAM" id="Phobius"/>
    </source>
</evidence>
<proteinExistence type="predicted"/>
<dbReference type="InParanoid" id="A0A482X1U2"/>
<keyword evidence="4" id="KW-1185">Reference proteome</keyword>
<evidence type="ECO:0000313" key="3">
    <source>
        <dbReference type="EMBL" id="RZF39632.1"/>
    </source>
</evidence>
<dbReference type="Proteomes" id="UP000291343">
    <property type="component" value="Unassembled WGS sequence"/>
</dbReference>
<comment type="caution">
    <text evidence="3">The sequence shown here is derived from an EMBL/GenBank/DDBJ whole genome shotgun (WGS) entry which is preliminary data.</text>
</comment>
<gene>
    <name evidence="3" type="ORF">LSTR_LSTR001153</name>
</gene>
<evidence type="ECO:0000313" key="4">
    <source>
        <dbReference type="Proteomes" id="UP000291343"/>
    </source>
</evidence>
<sequence length="112" mass="13169">MKDRGDWCSVVTSPIGGHHGAKWCYKRMLLLVLLAGFAPCVTEPRLIIIVARRCIRQSGHYDERRGSFMQLPTVIIGKKAEETWKNRTVEMRKREKEKMEEVDEKTRRNRRV</sequence>
<keyword evidence="2" id="KW-0812">Transmembrane</keyword>
<evidence type="ECO:0000256" key="1">
    <source>
        <dbReference type="SAM" id="MobiDB-lite"/>
    </source>
</evidence>
<accession>A0A482X1U2</accession>
<organism evidence="3 4">
    <name type="scientific">Laodelphax striatellus</name>
    <name type="common">Small brown planthopper</name>
    <name type="synonym">Delphax striatella</name>
    <dbReference type="NCBI Taxonomy" id="195883"/>
    <lineage>
        <taxon>Eukaryota</taxon>
        <taxon>Metazoa</taxon>
        <taxon>Ecdysozoa</taxon>
        <taxon>Arthropoda</taxon>
        <taxon>Hexapoda</taxon>
        <taxon>Insecta</taxon>
        <taxon>Pterygota</taxon>
        <taxon>Neoptera</taxon>
        <taxon>Paraneoptera</taxon>
        <taxon>Hemiptera</taxon>
        <taxon>Auchenorrhyncha</taxon>
        <taxon>Fulgoroidea</taxon>
        <taxon>Delphacidae</taxon>
        <taxon>Criomorphinae</taxon>
        <taxon>Laodelphax</taxon>
    </lineage>
</organism>
<reference evidence="3 4" key="1">
    <citation type="journal article" date="2017" name="Gigascience">
        <title>Genome sequence of the small brown planthopper, Laodelphax striatellus.</title>
        <authorList>
            <person name="Zhu J."/>
            <person name="Jiang F."/>
            <person name="Wang X."/>
            <person name="Yang P."/>
            <person name="Bao Y."/>
            <person name="Zhao W."/>
            <person name="Wang W."/>
            <person name="Lu H."/>
            <person name="Wang Q."/>
            <person name="Cui N."/>
            <person name="Li J."/>
            <person name="Chen X."/>
            <person name="Luo L."/>
            <person name="Yu J."/>
            <person name="Kang L."/>
            <person name="Cui F."/>
        </authorList>
    </citation>
    <scope>NUCLEOTIDE SEQUENCE [LARGE SCALE GENOMIC DNA]</scope>
    <source>
        <strain evidence="3">Lst14</strain>
    </source>
</reference>
<feature type="region of interest" description="Disordered" evidence="1">
    <location>
        <begin position="92"/>
        <end position="112"/>
    </location>
</feature>
<keyword evidence="2" id="KW-1133">Transmembrane helix</keyword>
<name>A0A482X1U2_LAOST</name>
<protein>
    <submittedName>
        <fullName evidence="3">Uncharacterized protein</fullName>
    </submittedName>
</protein>
<feature type="transmembrane region" description="Helical" evidence="2">
    <location>
        <begin position="28"/>
        <end position="51"/>
    </location>
</feature>
<dbReference type="AlphaFoldDB" id="A0A482X1U2"/>